<dbReference type="Pfam" id="PF02254">
    <property type="entry name" value="TrkA_N"/>
    <property type="match status" value="2"/>
</dbReference>
<reference evidence="9 10" key="1">
    <citation type="submission" date="2016-06" db="EMBL/GenBank/DDBJ databases">
        <authorList>
            <person name="Kjaerup R.B."/>
            <person name="Dalgaard T.S."/>
            <person name="Juul-Madsen H.R."/>
        </authorList>
    </citation>
    <scope>NUCLEOTIDE SEQUENCE [LARGE SCALE GENOMIC DNA]</scope>
    <source>
        <strain evidence="9">2</strain>
    </source>
</reference>
<protein>
    <recommendedName>
        <fullName evidence="1">Trk system potassium uptake protein TrkA</fullName>
    </recommendedName>
</protein>
<evidence type="ECO:0000259" key="8">
    <source>
        <dbReference type="PROSITE" id="PS51202"/>
    </source>
</evidence>
<dbReference type="RefSeq" id="WP_186411378.1">
    <property type="nucleotide sequence ID" value="NZ_FLQY01000213.1"/>
</dbReference>
<dbReference type="SUPFAM" id="SSF116726">
    <property type="entry name" value="TrkA C-terminal domain-like"/>
    <property type="match status" value="1"/>
</dbReference>
<name>A0A1A8XUV0_9RHOO</name>
<dbReference type="Gene3D" id="3.40.50.720">
    <property type="entry name" value="NAD(P)-binding Rossmann-like Domain"/>
    <property type="match status" value="2"/>
</dbReference>
<accession>A0A1A8XUV0</accession>
<keyword evidence="3" id="KW-0633">Potassium transport</keyword>
<sequence>MRIVILGAGQVGASIAQILASENNDITIVDNDQKRLEYLQVRLDLRTIAGNAVLPSTLRDAGLADADMLIAVTRSDQTNLIACKLAHTMFNVPTRIARLRSSEFMDDAELLTEKNFAVSYALCPEQVITDYLVKLVEFPEALQVLYFANERVALVAVKATAGGLMVGKPIREMSEHLGGNVDARISAIFRRDHAVTPTGSTVIEEGDEVFVLAADEHIRRVLIEMRQKTTPVQRVIIAGGGNIGLRVAQMLEGKCLVKVIESNTARTQTIANLLGNGLVLLGDATDEELLEQESIGETDLFLALTNDEEDNIMSASLAKAMGCKRVLALINRRAYADLVQSGPIDIAISPALVSIGDLLTHVRRGFVAKVHSLRRGAAEAIELVVHGDEKSSRVVGRRVGDLPVIPGATLVAIVRDFDRIEDIAYAGMLKIKKKGHVVIAHKGEVIKPADHVIVFCLNAKVVKKVEKLFSVGLHFF</sequence>
<dbReference type="SUPFAM" id="SSF51735">
    <property type="entry name" value="NAD(P)-binding Rossmann-fold domains"/>
    <property type="match status" value="2"/>
</dbReference>
<dbReference type="PROSITE" id="PS51201">
    <property type="entry name" value="RCK_N"/>
    <property type="match status" value="2"/>
</dbReference>
<evidence type="ECO:0000313" key="9">
    <source>
        <dbReference type="EMBL" id="SBT08819.1"/>
    </source>
</evidence>
<evidence type="ECO:0000256" key="3">
    <source>
        <dbReference type="ARBA" id="ARBA00022538"/>
    </source>
</evidence>
<dbReference type="NCBIfam" id="NF007032">
    <property type="entry name" value="PRK09496.1-4"/>
    <property type="match status" value="1"/>
</dbReference>
<dbReference type="EMBL" id="FLQY01000213">
    <property type="protein sequence ID" value="SBT08819.1"/>
    <property type="molecule type" value="Genomic_DNA"/>
</dbReference>
<dbReference type="NCBIfam" id="NF007031">
    <property type="entry name" value="PRK09496.1-2"/>
    <property type="match status" value="1"/>
</dbReference>
<proteinExistence type="predicted"/>
<dbReference type="Proteomes" id="UP000199600">
    <property type="component" value="Unassembled WGS sequence"/>
</dbReference>
<dbReference type="PROSITE" id="PS51202">
    <property type="entry name" value="RCK_C"/>
    <property type="match status" value="2"/>
</dbReference>
<keyword evidence="2" id="KW-0813">Transport</keyword>
<dbReference type="PANTHER" id="PTHR43833">
    <property type="entry name" value="POTASSIUM CHANNEL PROTEIN 2-RELATED-RELATED"/>
    <property type="match status" value="1"/>
</dbReference>
<dbReference type="InterPro" id="IPR003148">
    <property type="entry name" value="RCK_N"/>
</dbReference>
<gene>
    <name evidence="9" type="primary">trkA</name>
    <name evidence="9" type="ORF">PROAA_2900004</name>
</gene>
<dbReference type="GO" id="GO:0015079">
    <property type="term" value="F:potassium ion transmembrane transporter activity"/>
    <property type="evidence" value="ECO:0007669"/>
    <property type="project" value="InterPro"/>
</dbReference>
<evidence type="ECO:0000256" key="5">
    <source>
        <dbReference type="ARBA" id="ARBA00023027"/>
    </source>
</evidence>
<evidence type="ECO:0000256" key="6">
    <source>
        <dbReference type="ARBA" id="ARBA00023065"/>
    </source>
</evidence>
<dbReference type="InterPro" id="IPR036721">
    <property type="entry name" value="RCK_C_sf"/>
</dbReference>
<feature type="domain" description="RCK N-terminal" evidence="7">
    <location>
        <begin position="1"/>
        <end position="119"/>
    </location>
</feature>
<dbReference type="InterPro" id="IPR006037">
    <property type="entry name" value="RCK_C"/>
</dbReference>
<dbReference type="PANTHER" id="PTHR43833:SF5">
    <property type="entry name" value="TRK SYSTEM POTASSIUM UPTAKE PROTEIN TRKA"/>
    <property type="match status" value="1"/>
</dbReference>
<dbReference type="Gene3D" id="3.30.70.1450">
    <property type="entry name" value="Regulator of K+ conductance, C-terminal domain"/>
    <property type="match status" value="2"/>
</dbReference>
<evidence type="ECO:0000313" key="10">
    <source>
        <dbReference type="Proteomes" id="UP000199600"/>
    </source>
</evidence>
<dbReference type="InterPro" id="IPR036291">
    <property type="entry name" value="NAD(P)-bd_dom_sf"/>
</dbReference>
<keyword evidence="6" id="KW-0406">Ion transport</keyword>
<keyword evidence="4" id="KW-0630">Potassium</keyword>
<organism evidence="9 10">
    <name type="scientific">Candidatus Propionivibrio aalborgensis</name>
    <dbReference type="NCBI Taxonomy" id="1860101"/>
    <lineage>
        <taxon>Bacteria</taxon>
        <taxon>Pseudomonadati</taxon>
        <taxon>Pseudomonadota</taxon>
        <taxon>Betaproteobacteria</taxon>
        <taxon>Rhodocyclales</taxon>
        <taxon>Rhodocyclaceae</taxon>
        <taxon>Propionivibrio</taxon>
    </lineage>
</organism>
<feature type="domain" description="RCK C-terminal" evidence="8">
    <location>
        <begin position="142"/>
        <end position="227"/>
    </location>
</feature>
<evidence type="ECO:0000256" key="1">
    <source>
        <dbReference type="ARBA" id="ARBA00017378"/>
    </source>
</evidence>
<keyword evidence="5" id="KW-0520">NAD</keyword>
<evidence type="ECO:0000259" key="7">
    <source>
        <dbReference type="PROSITE" id="PS51201"/>
    </source>
</evidence>
<dbReference type="GO" id="GO:0005886">
    <property type="term" value="C:plasma membrane"/>
    <property type="evidence" value="ECO:0007669"/>
    <property type="project" value="InterPro"/>
</dbReference>
<dbReference type="InterPro" id="IPR006036">
    <property type="entry name" value="K_uptake_TrkA"/>
</dbReference>
<feature type="domain" description="RCK C-terminal" evidence="8">
    <location>
        <begin position="368"/>
        <end position="471"/>
    </location>
</feature>
<dbReference type="PRINTS" id="PR00335">
    <property type="entry name" value="KUPTAKETRKA"/>
</dbReference>
<dbReference type="AlphaFoldDB" id="A0A1A8XUV0"/>
<dbReference type="InterPro" id="IPR050721">
    <property type="entry name" value="Trk_Ktr_HKT_K-transport"/>
</dbReference>
<keyword evidence="10" id="KW-1185">Reference proteome</keyword>
<evidence type="ECO:0000256" key="4">
    <source>
        <dbReference type="ARBA" id="ARBA00022958"/>
    </source>
</evidence>
<feature type="domain" description="RCK N-terminal" evidence="7">
    <location>
        <begin position="232"/>
        <end position="348"/>
    </location>
</feature>
<dbReference type="NCBIfam" id="NF007039">
    <property type="entry name" value="PRK09496.3-2"/>
    <property type="match status" value="1"/>
</dbReference>
<evidence type="ECO:0000256" key="2">
    <source>
        <dbReference type="ARBA" id="ARBA00022448"/>
    </source>
</evidence>
<dbReference type="Pfam" id="PF02080">
    <property type="entry name" value="TrkA_C"/>
    <property type="match status" value="1"/>
</dbReference>
<dbReference type="NCBIfam" id="NF007030">
    <property type="entry name" value="PRK09496.1-1"/>
    <property type="match status" value="1"/>
</dbReference>